<keyword evidence="4 6" id="KW-1133">Transmembrane helix</keyword>
<dbReference type="AlphaFoldDB" id="A0A183FIP8"/>
<evidence type="ECO:0000256" key="5">
    <source>
        <dbReference type="ARBA" id="ARBA00023136"/>
    </source>
</evidence>
<feature type="transmembrane region" description="Helical" evidence="6">
    <location>
        <begin position="38"/>
        <end position="62"/>
    </location>
</feature>
<evidence type="ECO:0000256" key="3">
    <source>
        <dbReference type="ARBA" id="ARBA00022692"/>
    </source>
</evidence>
<dbReference type="EMBL" id="UZAH01025743">
    <property type="protein sequence ID" value="VDO69707.1"/>
    <property type="molecule type" value="Genomic_DNA"/>
</dbReference>
<dbReference type="WBParaSite" id="HPBE_0000679501-mRNA-1">
    <property type="protein sequence ID" value="HPBE_0000679501-mRNA-1"/>
    <property type="gene ID" value="HPBE_0000679501"/>
</dbReference>
<accession>A0A183FIP8</accession>
<dbReference type="InterPro" id="IPR050920">
    <property type="entry name" value="Nematode_rcpt-like_delta"/>
</dbReference>
<organism evidence="8 9">
    <name type="scientific">Heligmosomoides polygyrus</name>
    <name type="common">Parasitic roundworm</name>
    <dbReference type="NCBI Taxonomy" id="6339"/>
    <lineage>
        <taxon>Eukaryota</taxon>
        <taxon>Metazoa</taxon>
        <taxon>Ecdysozoa</taxon>
        <taxon>Nematoda</taxon>
        <taxon>Chromadorea</taxon>
        <taxon>Rhabditida</taxon>
        <taxon>Rhabditina</taxon>
        <taxon>Rhabditomorpha</taxon>
        <taxon>Strongyloidea</taxon>
        <taxon>Heligmosomidae</taxon>
        <taxon>Heligmosomoides</taxon>
    </lineage>
</organism>
<feature type="transmembrane region" description="Helical" evidence="6">
    <location>
        <begin position="6"/>
        <end position="31"/>
    </location>
</feature>
<dbReference type="OrthoDB" id="5808087at2759"/>
<name>A0A183FIP8_HELPZ</name>
<evidence type="ECO:0000313" key="8">
    <source>
        <dbReference type="Proteomes" id="UP000050761"/>
    </source>
</evidence>
<dbReference type="PANTHER" id="PTHR22945:SF90">
    <property type="entry name" value="G_PROTEIN_RECEP_F1_2 DOMAIN-CONTAINING PROTEIN"/>
    <property type="match status" value="1"/>
</dbReference>
<evidence type="ECO:0000313" key="9">
    <source>
        <dbReference type="WBParaSite" id="HPBE_0000679501-mRNA-1"/>
    </source>
</evidence>
<comment type="similarity">
    <text evidence="2">Belongs to the nematode receptor-like protein srd family.</text>
</comment>
<evidence type="ECO:0000256" key="2">
    <source>
        <dbReference type="ARBA" id="ARBA00009166"/>
    </source>
</evidence>
<reference evidence="7 8" key="1">
    <citation type="submission" date="2018-11" db="EMBL/GenBank/DDBJ databases">
        <authorList>
            <consortium name="Pathogen Informatics"/>
        </authorList>
    </citation>
    <scope>NUCLEOTIDE SEQUENCE [LARGE SCALE GENOMIC DNA]</scope>
</reference>
<comment type="subcellular location">
    <subcellularLocation>
        <location evidence="1">Membrane</location>
        <topology evidence="1">Multi-pass membrane protein</topology>
    </subcellularLocation>
</comment>
<protein>
    <submittedName>
        <fullName evidence="9">G_PROTEIN_RECEP_F1_2 domain-containing protein</fullName>
    </submittedName>
</protein>
<feature type="transmembrane region" description="Helical" evidence="6">
    <location>
        <begin position="234"/>
        <end position="254"/>
    </location>
</feature>
<dbReference type="GO" id="GO:0016020">
    <property type="term" value="C:membrane"/>
    <property type="evidence" value="ECO:0007669"/>
    <property type="project" value="UniProtKB-SubCell"/>
</dbReference>
<feature type="transmembrane region" description="Helical" evidence="6">
    <location>
        <begin position="185"/>
        <end position="206"/>
    </location>
</feature>
<keyword evidence="8" id="KW-1185">Reference proteome</keyword>
<dbReference type="PANTHER" id="PTHR22945">
    <property type="entry name" value="SERPENTINE RECEPTOR, CLASS D DELTA"/>
    <property type="match status" value="1"/>
</dbReference>
<gene>
    <name evidence="7" type="ORF">HPBE_LOCUS6796</name>
</gene>
<proteinExistence type="inferred from homology"/>
<feature type="transmembrane region" description="Helical" evidence="6">
    <location>
        <begin position="266"/>
        <end position="287"/>
    </location>
</feature>
<dbReference type="InterPro" id="IPR019421">
    <property type="entry name" value="7TM_GPCR_serpentine_rcpt_Srd"/>
</dbReference>
<feature type="transmembrane region" description="Helical" evidence="6">
    <location>
        <begin position="100"/>
        <end position="118"/>
    </location>
</feature>
<feature type="transmembrane region" description="Helical" evidence="6">
    <location>
        <begin position="130"/>
        <end position="149"/>
    </location>
</feature>
<evidence type="ECO:0000256" key="4">
    <source>
        <dbReference type="ARBA" id="ARBA00022989"/>
    </source>
</evidence>
<keyword evidence="5 6" id="KW-0472">Membrane</keyword>
<keyword evidence="3 6" id="KW-0812">Transmembrane</keyword>
<sequence length="330" mass="37292">MSGVDIVSVVFHTTTDSFGMLFNLVLLYLVIYRTPSNFEVYAILIGNFAITDFSACLASFLIQQRIIPAGTSLVYFSHGPCKFVGEEFCYIIYDFMLSCYTHSLYCLLFSFYFRYYVLANRQPTATSLRLLIVVIAIPSTFQFIILSFANQPAEELIPILGRELPQYNLTGETISGHTNVFEWKLFTAILHMTLPITPVYIGILVLRRRIILMLSTDTMSENTKKVHKQLLKALTYQALLPCFFSMGVASYTIGQLGICQSPYLETFTFFSFGVLPVVSPLLSLYFIRPYRRIVLACLCGTLNKTSPSTETYSKSGTVISNTRVPYSIPE</sequence>
<dbReference type="Proteomes" id="UP000050761">
    <property type="component" value="Unassembled WGS sequence"/>
</dbReference>
<dbReference type="SUPFAM" id="SSF81321">
    <property type="entry name" value="Family A G protein-coupled receptor-like"/>
    <property type="match status" value="1"/>
</dbReference>
<reference evidence="9" key="2">
    <citation type="submission" date="2019-09" db="UniProtKB">
        <authorList>
            <consortium name="WormBaseParasite"/>
        </authorList>
    </citation>
    <scope>IDENTIFICATION</scope>
</reference>
<accession>A0A3P7YAE8</accession>
<evidence type="ECO:0000256" key="1">
    <source>
        <dbReference type="ARBA" id="ARBA00004141"/>
    </source>
</evidence>
<evidence type="ECO:0000256" key="6">
    <source>
        <dbReference type="SAM" id="Phobius"/>
    </source>
</evidence>
<dbReference type="Pfam" id="PF10317">
    <property type="entry name" value="7TM_GPCR_Srd"/>
    <property type="match status" value="1"/>
</dbReference>
<evidence type="ECO:0000313" key="7">
    <source>
        <dbReference type="EMBL" id="VDO69707.1"/>
    </source>
</evidence>